<feature type="compositionally biased region" description="Basic and acidic residues" evidence="1">
    <location>
        <begin position="426"/>
        <end position="444"/>
    </location>
</feature>
<dbReference type="Pfam" id="PF18555">
    <property type="entry name" value="MobL"/>
    <property type="match status" value="1"/>
</dbReference>
<dbReference type="EMBL" id="KY303941">
    <property type="protein sequence ID" value="ARO46208.1"/>
    <property type="molecule type" value="Genomic_DNA"/>
</dbReference>
<proteinExistence type="predicted"/>
<name>A0A1W6QXT7_ENTFL</name>
<feature type="region of interest" description="Disordered" evidence="1">
    <location>
        <begin position="414"/>
        <end position="444"/>
    </location>
</feature>
<dbReference type="AlphaFoldDB" id="A0A1W6QXT7"/>
<dbReference type="InterPro" id="IPR048101">
    <property type="entry name" value="MobP2"/>
</dbReference>
<keyword evidence="2" id="KW-0614">Plasmid</keyword>
<organism evidence="2">
    <name type="scientific">Enterococcus faecalis</name>
    <name type="common">Streptococcus faecalis</name>
    <dbReference type="NCBI Taxonomy" id="1351"/>
    <lineage>
        <taxon>Bacteria</taxon>
        <taxon>Bacillati</taxon>
        <taxon>Bacillota</taxon>
        <taxon>Bacilli</taxon>
        <taxon>Lactobacillales</taxon>
        <taxon>Enterococcaceae</taxon>
        <taxon>Enterococcus</taxon>
    </lineage>
</organism>
<dbReference type="NCBIfam" id="NF041498">
    <property type="entry name" value="MobP2"/>
    <property type="match status" value="1"/>
</dbReference>
<protein>
    <recommendedName>
        <fullName evidence="3">Relaxase</fullName>
    </recommendedName>
</protein>
<sequence length="725" mass="85479">MTKKAAGIILTSAFVMPGSNTYQAYLDYMERNEATRNEQFDRFNAFSTQNFMDSISAIDGGGEVMFSTYNDYMSNPEKTSALFTKNYDQTPENEVHRMKKYFSEAQENRSPLWQLVFSFRNEWLIEKGYLDEKTNHLKAQYIYQATRKAVAELEKKEGLKGDWTAAIHYNTDNIHVHVGYVEKEPTREWINYIHPTEPHKSGWQYKGKFAQKNITATKRAFVNELMQNKEQLLSLQTYLDYQKRLAESCQEQFTQGQYEQRFVQLMEKLPRNQYFWKYGFAERHHFKPELDRLIDLFLETDGKELMDKILPRLKQISDDYEEVYGNPRNKPTYYDQQLYGKNSLYSRIGNLILSEAKKHPELFRETPRAVSLSALIEEENRGRDSPKEQFLTEQQIVTEEGDFSEGFASLEASMSSEESEYVIDEQSEKSLSELSTNKEEWTEEEQHAFSSLEAEQLMDNEEEQITDQQTEAKKEETPLTQALGTLNRFFENREATREERNQNIIRQMELEKETAIKEKRGVYFHKVNDEDLAEPVSIFEHGKLKKKIILPSNNRAEYVSMHEGPSKKIKSNLENYSSTNQRSILNQKPEATYVLGEERWQLKNRRIKESEKDKPILLIGLKKEGEESFRFEKKKVYDYSQTEEIPIKERKKDETIEKGVLTKKQPSAFRSTNVGFNKNHSKQSDYEFRKQMYHLRKACQNSLQNYLNEKAYRKLEHSIGTEMIF</sequence>
<geneLocation type="plasmid" evidence="2">
    <name>pGTC3</name>
</geneLocation>
<evidence type="ECO:0008006" key="3">
    <source>
        <dbReference type="Google" id="ProtNLM"/>
    </source>
</evidence>
<accession>A0A1W6QXT7</accession>
<evidence type="ECO:0000256" key="1">
    <source>
        <dbReference type="SAM" id="MobiDB-lite"/>
    </source>
</evidence>
<dbReference type="RefSeq" id="WP_172689705.1">
    <property type="nucleotide sequence ID" value="NZ_KY303941.1"/>
</dbReference>
<evidence type="ECO:0000313" key="2">
    <source>
        <dbReference type="EMBL" id="ARO46208.1"/>
    </source>
</evidence>
<dbReference type="InterPro" id="IPR041073">
    <property type="entry name" value="MobL"/>
</dbReference>
<reference evidence="2" key="1">
    <citation type="submission" date="2016-12" db="EMBL/GenBank/DDBJ databases">
        <title>Characterization of a Plasmid Isolated from Enterococcus faecalis found in the Fecal Material of a Blue Whale.</title>
        <authorList>
            <person name="McLaughlin R."/>
        </authorList>
    </citation>
    <scope>NUCLEOTIDE SEQUENCE</scope>
    <source>
        <strain evidence="2">3</strain>
        <plasmid evidence="2">pGTC3</plasmid>
    </source>
</reference>